<dbReference type="AlphaFoldDB" id="A0A8H6KR68"/>
<dbReference type="Proteomes" id="UP000654918">
    <property type="component" value="Unassembled WGS sequence"/>
</dbReference>
<proteinExistence type="predicted"/>
<protein>
    <submittedName>
        <fullName evidence="2">Uncharacterized protein</fullName>
    </submittedName>
</protein>
<evidence type="ECO:0000313" key="2">
    <source>
        <dbReference type="EMBL" id="KAF6835466.1"/>
    </source>
</evidence>
<feature type="region of interest" description="Disordered" evidence="1">
    <location>
        <begin position="1"/>
        <end position="30"/>
    </location>
</feature>
<organism evidence="2 3">
    <name type="scientific">Colletotrichum plurivorum</name>
    <dbReference type="NCBI Taxonomy" id="2175906"/>
    <lineage>
        <taxon>Eukaryota</taxon>
        <taxon>Fungi</taxon>
        <taxon>Dikarya</taxon>
        <taxon>Ascomycota</taxon>
        <taxon>Pezizomycotina</taxon>
        <taxon>Sordariomycetes</taxon>
        <taxon>Hypocreomycetidae</taxon>
        <taxon>Glomerellales</taxon>
        <taxon>Glomerellaceae</taxon>
        <taxon>Colletotrichum</taxon>
        <taxon>Colletotrichum orchidearum species complex</taxon>
    </lineage>
</organism>
<comment type="caution">
    <text evidence="2">The sequence shown here is derived from an EMBL/GenBank/DDBJ whole genome shotgun (WGS) entry which is preliminary data.</text>
</comment>
<reference evidence="2" key="1">
    <citation type="journal article" date="2020" name="Phytopathology">
        <title>Genome Sequence Resources of Colletotrichum truncatum, C. plurivorum, C. musicola, and C. sojae: Four Species Pathogenic to Soybean (Glycine max).</title>
        <authorList>
            <person name="Rogerio F."/>
            <person name="Boufleur T.R."/>
            <person name="Ciampi-Guillardi M."/>
            <person name="Sukno S.A."/>
            <person name="Thon M.R."/>
            <person name="Massola Junior N.S."/>
            <person name="Baroncelli R."/>
        </authorList>
    </citation>
    <scope>NUCLEOTIDE SEQUENCE</scope>
    <source>
        <strain evidence="2">LFN00145</strain>
    </source>
</reference>
<sequence length="84" mass="8745">MQSGDPEVAISGRPQVLSTPLADQNTRTRSAAPRVYKLATAASVIARSAGSHAAGNTPLQGDGQGATDYTRQPVRAFVPRLPSE</sequence>
<dbReference type="EMBL" id="WIGO01000040">
    <property type="protein sequence ID" value="KAF6835466.1"/>
    <property type="molecule type" value="Genomic_DNA"/>
</dbReference>
<accession>A0A8H6KR68</accession>
<feature type="compositionally biased region" description="Polar residues" evidence="1">
    <location>
        <begin position="16"/>
        <end position="29"/>
    </location>
</feature>
<keyword evidence="3" id="KW-1185">Reference proteome</keyword>
<name>A0A8H6KR68_9PEZI</name>
<evidence type="ECO:0000256" key="1">
    <source>
        <dbReference type="SAM" id="MobiDB-lite"/>
    </source>
</evidence>
<evidence type="ECO:0000313" key="3">
    <source>
        <dbReference type="Proteomes" id="UP000654918"/>
    </source>
</evidence>
<feature type="region of interest" description="Disordered" evidence="1">
    <location>
        <begin position="49"/>
        <end position="84"/>
    </location>
</feature>
<gene>
    <name evidence="2" type="ORF">CPLU01_04337</name>
</gene>